<dbReference type="SUPFAM" id="SSF88659">
    <property type="entry name" value="Sigma3 and sigma4 domains of RNA polymerase sigma factors"/>
    <property type="match status" value="1"/>
</dbReference>
<dbReference type="InterPro" id="IPR036388">
    <property type="entry name" value="WH-like_DNA-bd_sf"/>
</dbReference>
<dbReference type="InterPro" id="IPR013325">
    <property type="entry name" value="RNA_pol_sigma_r2"/>
</dbReference>
<dbReference type="Proteomes" id="UP000287447">
    <property type="component" value="Unassembled WGS sequence"/>
</dbReference>
<dbReference type="SUPFAM" id="SSF88946">
    <property type="entry name" value="Sigma2 domain of RNA polymerase sigma factors"/>
    <property type="match status" value="1"/>
</dbReference>
<dbReference type="RefSeq" id="WP_127765811.1">
    <property type="nucleotide sequence ID" value="NZ_SADE01000002.1"/>
</dbReference>
<evidence type="ECO:0000256" key="6">
    <source>
        <dbReference type="RuleBase" id="RU000716"/>
    </source>
</evidence>
<dbReference type="InterPro" id="IPR000838">
    <property type="entry name" value="RNA_pol_sigma70_ECF_CS"/>
</dbReference>
<evidence type="ECO:0000256" key="5">
    <source>
        <dbReference type="ARBA" id="ARBA00023163"/>
    </source>
</evidence>
<dbReference type="PANTHER" id="PTHR43133:SF62">
    <property type="entry name" value="RNA POLYMERASE SIGMA FACTOR SIGZ"/>
    <property type="match status" value="1"/>
</dbReference>
<evidence type="ECO:0000313" key="10">
    <source>
        <dbReference type="Proteomes" id="UP000287447"/>
    </source>
</evidence>
<keyword evidence="4 6" id="KW-0238">DNA-binding</keyword>
<evidence type="ECO:0000259" key="7">
    <source>
        <dbReference type="Pfam" id="PF04542"/>
    </source>
</evidence>
<dbReference type="InterPro" id="IPR014284">
    <property type="entry name" value="RNA_pol_sigma-70_dom"/>
</dbReference>
<organism evidence="9 10">
    <name type="scientific">Hwanghaeella grinnelliae</name>
    <dbReference type="NCBI Taxonomy" id="2500179"/>
    <lineage>
        <taxon>Bacteria</taxon>
        <taxon>Pseudomonadati</taxon>
        <taxon>Pseudomonadota</taxon>
        <taxon>Alphaproteobacteria</taxon>
        <taxon>Rhodospirillales</taxon>
        <taxon>Rhodospirillaceae</taxon>
        <taxon>Hwanghaeella</taxon>
    </lineage>
</organism>
<keyword evidence="5 6" id="KW-0804">Transcription</keyword>
<keyword evidence="2 6" id="KW-0805">Transcription regulation</keyword>
<dbReference type="NCBIfam" id="TIGR02937">
    <property type="entry name" value="sigma70-ECF"/>
    <property type="match status" value="1"/>
</dbReference>
<evidence type="ECO:0000256" key="2">
    <source>
        <dbReference type="ARBA" id="ARBA00023015"/>
    </source>
</evidence>
<reference evidence="10" key="1">
    <citation type="submission" date="2019-01" db="EMBL/GenBank/DDBJ databases">
        <title>Gri0909 isolated from a small marine red alga.</title>
        <authorList>
            <person name="Kim J."/>
            <person name="Jeong S.E."/>
            <person name="Jeon C.O."/>
        </authorList>
    </citation>
    <scope>NUCLEOTIDE SEQUENCE [LARGE SCALE GENOMIC DNA]</scope>
    <source>
        <strain evidence="10">Gri0909</strain>
    </source>
</reference>
<dbReference type="InterPro" id="IPR039425">
    <property type="entry name" value="RNA_pol_sigma-70-like"/>
</dbReference>
<dbReference type="GO" id="GO:0016987">
    <property type="term" value="F:sigma factor activity"/>
    <property type="evidence" value="ECO:0007669"/>
    <property type="project" value="UniProtKB-KW"/>
</dbReference>
<evidence type="ECO:0000313" key="9">
    <source>
        <dbReference type="EMBL" id="RVU36335.1"/>
    </source>
</evidence>
<comment type="similarity">
    <text evidence="1 6">Belongs to the sigma-70 factor family. ECF subfamily.</text>
</comment>
<comment type="caution">
    <text evidence="9">The sequence shown here is derived from an EMBL/GenBank/DDBJ whole genome shotgun (WGS) entry which is preliminary data.</text>
</comment>
<dbReference type="GO" id="GO:0003677">
    <property type="term" value="F:DNA binding"/>
    <property type="evidence" value="ECO:0007669"/>
    <property type="project" value="UniProtKB-KW"/>
</dbReference>
<evidence type="ECO:0000259" key="8">
    <source>
        <dbReference type="Pfam" id="PF08281"/>
    </source>
</evidence>
<dbReference type="PROSITE" id="PS01063">
    <property type="entry name" value="SIGMA70_ECF"/>
    <property type="match status" value="1"/>
</dbReference>
<dbReference type="CDD" id="cd06171">
    <property type="entry name" value="Sigma70_r4"/>
    <property type="match status" value="1"/>
</dbReference>
<name>A0A437QPD5_9PROT</name>
<gene>
    <name evidence="9" type="ORF">EOI86_14080</name>
</gene>
<dbReference type="Pfam" id="PF08281">
    <property type="entry name" value="Sigma70_r4_2"/>
    <property type="match status" value="1"/>
</dbReference>
<feature type="domain" description="RNA polymerase sigma-70 region 2" evidence="7">
    <location>
        <begin position="34"/>
        <end position="101"/>
    </location>
</feature>
<dbReference type="EMBL" id="SADE01000002">
    <property type="protein sequence ID" value="RVU36335.1"/>
    <property type="molecule type" value="Genomic_DNA"/>
</dbReference>
<dbReference type="Gene3D" id="1.10.10.10">
    <property type="entry name" value="Winged helix-like DNA-binding domain superfamily/Winged helix DNA-binding domain"/>
    <property type="match status" value="1"/>
</dbReference>
<dbReference type="Gene3D" id="1.10.1740.10">
    <property type="match status" value="1"/>
</dbReference>
<dbReference type="OrthoDB" id="9784272at2"/>
<keyword evidence="3 6" id="KW-0731">Sigma factor</keyword>
<dbReference type="GO" id="GO:0006352">
    <property type="term" value="P:DNA-templated transcription initiation"/>
    <property type="evidence" value="ECO:0007669"/>
    <property type="project" value="InterPro"/>
</dbReference>
<protein>
    <recommendedName>
        <fullName evidence="6">RNA polymerase sigma factor</fullName>
    </recommendedName>
</protein>
<dbReference type="PANTHER" id="PTHR43133">
    <property type="entry name" value="RNA POLYMERASE ECF-TYPE SIGMA FACTO"/>
    <property type="match status" value="1"/>
</dbReference>
<dbReference type="InterPro" id="IPR007627">
    <property type="entry name" value="RNA_pol_sigma70_r2"/>
</dbReference>
<evidence type="ECO:0000256" key="4">
    <source>
        <dbReference type="ARBA" id="ARBA00023125"/>
    </source>
</evidence>
<proteinExistence type="inferred from homology"/>
<dbReference type="AlphaFoldDB" id="A0A437QPD5"/>
<feature type="domain" description="RNA polymerase sigma factor 70 region 4 type 2" evidence="8">
    <location>
        <begin position="132"/>
        <end position="180"/>
    </location>
</feature>
<keyword evidence="10" id="KW-1185">Reference proteome</keyword>
<dbReference type="InterPro" id="IPR013249">
    <property type="entry name" value="RNA_pol_sigma70_r4_t2"/>
</dbReference>
<sequence length="192" mass="21338">MCRTIVLDAATPDDHKELMRRIAAAQDKAAFAALFGHFGPRVKAYLMRSGSTPESAEELAQEAMVMVWRKAESFDPAQASVSTWIFTIARNKRIDAYRRMNRPDLDENDPALVPDGPTAPDTAYAEGQVSTAIREAVATLPDEQAEMLKKAFFEDKAHSEIAAETGLPLGTVKSRLRLAIGRMRKQLKEFEE</sequence>
<evidence type="ECO:0000256" key="1">
    <source>
        <dbReference type="ARBA" id="ARBA00010641"/>
    </source>
</evidence>
<evidence type="ECO:0000256" key="3">
    <source>
        <dbReference type="ARBA" id="ARBA00023082"/>
    </source>
</evidence>
<accession>A0A437QPD5</accession>
<dbReference type="Pfam" id="PF04542">
    <property type="entry name" value="Sigma70_r2"/>
    <property type="match status" value="1"/>
</dbReference>
<dbReference type="InterPro" id="IPR013324">
    <property type="entry name" value="RNA_pol_sigma_r3/r4-like"/>
</dbReference>